<evidence type="ECO:0000313" key="7">
    <source>
        <dbReference type="Proteomes" id="UP000307244"/>
    </source>
</evidence>
<evidence type="ECO:0000259" key="5">
    <source>
        <dbReference type="PROSITE" id="PS51007"/>
    </source>
</evidence>
<dbReference type="GO" id="GO:0046872">
    <property type="term" value="F:metal ion binding"/>
    <property type="evidence" value="ECO:0007669"/>
    <property type="project" value="UniProtKB-KW"/>
</dbReference>
<comment type="caution">
    <text evidence="6">The sequence shown here is derived from an EMBL/GenBank/DDBJ whole genome shotgun (WGS) entry which is preliminary data.</text>
</comment>
<protein>
    <submittedName>
        <fullName evidence="6">Cytochrome C</fullName>
    </submittedName>
</protein>
<gene>
    <name evidence="6" type="ORF">FA047_00375</name>
</gene>
<feature type="transmembrane region" description="Helical" evidence="4">
    <location>
        <begin position="113"/>
        <end position="131"/>
    </location>
</feature>
<feature type="transmembrane region" description="Helical" evidence="4">
    <location>
        <begin position="12"/>
        <end position="36"/>
    </location>
</feature>
<feature type="transmembrane region" description="Helical" evidence="4">
    <location>
        <begin position="75"/>
        <end position="101"/>
    </location>
</feature>
<feature type="transmembrane region" description="Helical" evidence="4">
    <location>
        <begin position="42"/>
        <end position="63"/>
    </location>
</feature>
<reference evidence="6 7" key="1">
    <citation type="submission" date="2019-04" db="EMBL/GenBank/DDBJ databases">
        <title>Pedobacter sp. RP-3-15 sp. nov., isolated from Arctic soil.</title>
        <authorList>
            <person name="Dahal R.H."/>
            <person name="Kim D.-U."/>
        </authorList>
    </citation>
    <scope>NUCLEOTIDE SEQUENCE [LARGE SCALE GENOMIC DNA]</scope>
    <source>
        <strain evidence="6 7">RP-3-15</strain>
    </source>
</reference>
<name>A0A4U1CMH3_9SPHI</name>
<proteinExistence type="predicted"/>
<evidence type="ECO:0000256" key="1">
    <source>
        <dbReference type="ARBA" id="ARBA00022723"/>
    </source>
</evidence>
<keyword evidence="4" id="KW-0812">Transmembrane</keyword>
<dbReference type="PROSITE" id="PS51007">
    <property type="entry name" value="CYTC"/>
    <property type="match status" value="1"/>
</dbReference>
<keyword evidence="3" id="KW-0349">Heme</keyword>
<dbReference type="Proteomes" id="UP000307244">
    <property type="component" value="Unassembled WGS sequence"/>
</dbReference>
<dbReference type="InterPro" id="IPR009056">
    <property type="entry name" value="Cyt_c-like_dom"/>
</dbReference>
<dbReference type="Gene3D" id="3.80.10.10">
    <property type="entry name" value="Ribonuclease Inhibitor"/>
    <property type="match status" value="1"/>
</dbReference>
<accession>A0A4U1CMH3</accession>
<evidence type="ECO:0000313" key="6">
    <source>
        <dbReference type="EMBL" id="TKC08593.1"/>
    </source>
</evidence>
<dbReference type="GO" id="GO:0020037">
    <property type="term" value="F:heme binding"/>
    <property type="evidence" value="ECO:0007669"/>
    <property type="project" value="InterPro"/>
</dbReference>
<evidence type="ECO:0000256" key="3">
    <source>
        <dbReference type="PROSITE-ProRule" id="PRU00433"/>
    </source>
</evidence>
<dbReference type="InterPro" id="IPR011429">
    <property type="entry name" value="Cyt_c_Planctomycete-type"/>
</dbReference>
<dbReference type="Pfam" id="PF09990">
    <property type="entry name" value="DUF2231"/>
    <property type="match status" value="1"/>
</dbReference>
<evidence type="ECO:0000256" key="4">
    <source>
        <dbReference type="SAM" id="Phobius"/>
    </source>
</evidence>
<sequence>MKFTLKGFAGNLLFAANVFILFLLLFGGEIIIPYWLQPIGRLHPMILHFPIVILMLAMILDFFRFKESYAKEPFYQSFVSWLLLTGALFSAITVIMGLFLSKEEGYTGSVLQWHKWTGVSIVFIASLIYWCRDFSWYKLGVSRVGAVVIVSCLLATGHFGATLTHGENFVLGPVTSAAEPVKVPIEKAMVFKDVVMPIFTQKCLNCHNLEKAKGSLIMTDSAGLFKGGKSGKLFVPGKPEISLLLERIHLPEDEKKHMPPKGKPQLTADEVAILKLWVKANAQLKGKVTELAPGDSLRMLATAFLAPEQSVEEKFDFAMADEETVTKLNNNYRAVYPIAKESPALAVNIYNKDLYKPEVLKELTSVKQQIISLNLNGLPVKDADLKIISQFVNLRKLNLNFTALNGEGLKELKSLKHLNGLSLSGTGVSYAAIKQIVNMPELKQLALWNTQITPAEIAQLQKLNGNLEVIKGFKDDGKSPAKLNLPRIGNEKSVFSKSINLDIKHAINGVQIRYTTDGSEPDSIKSLLYKKGIVIAQNTSIKAKAYKKGWFGSDAVSFTFYKSTFKPDSVVFLTAANEKYRASGPEALTDSQMGTYDINAGSWIGFREHHMEALMFFKTPVNISAVSLNVMRQLPVYVLPPEEVEIWGGPDKNKLVLLGKTSSRAPLPADEKTLMNVETKFNTQKISCLKIVAKNLKKLPKWHPGKGEPAWIFIDEVFLN</sequence>
<dbReference type="PANTHER" id="PTHR35889:SF3">
    <property type="entry name" value="F-BOX DOMAIN-CONTAINING PROTEIN"/>
    <property type="match status" value="1"/>
</dbReference>
<dbReference type="Pfam" id="PF13287">
    <property type="entry name" value="Fn3_assoc"/>
    <property type="match status" value="1"/>
</dbReference>
<organism evidence="6 7">
    <name type="scientific">Pedobacter frigoris</name>
    <dbReference type="NCBI Taxonomy" id="2571272"/>
    <lineage>
        <taxon>Bacteria</taxon>
        <taxon>Pseudomonadati</taxon>
        <taxon>Bacteroidota</taxon>
        <taxon>Sphingobacteriia</taxon>
        <taxon>Sphingobacteriales</taxon>
        <taxon>Sphingobacteriaceae</taxon>
        <taxon>Pedobacter</taxon>
    </lineage>
</organism>
<keyword evidence="1 3" id="KW-0479">Metal-binding</keyword>
<keyword evidence="4" id="KW-0472">Membrane</keyword>
<feature type="transmembrane region" description="Helical" evidence="4">
    <location>
        <begin position="143"/>
        <end position="161"/>
    </location>
</feature>
<dbReference type="AlphaFoldDB" id="A0A4U1CMH3"/>
<dbReference type="InterPro" id="IPR032675">
    <property type="entry name" value="LRR_dom_sf"/>
</dbReference>
<keyword evidence="7" id="KW-1185">Reference proteome</keyword>
<evidence type="ECO:0000256" key="2">
    <source>
        <dbReference type="ARBA" id="ARBA00023004"/>
    </source>
</evidence>
<dbReference type="SUPFAM" id="SSF52047">
    <property type="entry name" value="RNI-like"/>
    <property type="match status" value="1"/>
</dbReference>
<keyword evidence="2 3" id="KW-0408">Iron</keyword>
<dbReference type="InterPro" id="IPR026876">
    <property type="entry name" value="Fn3_assoc_repeat"/>
</dbReference>
<dbReference type="EMBL" id="SWBQ01000001">
    <property type="protein sequence ID" value="TKC08593.1"/>
    <property type="molecule type" value="Genomic_DNA"/>
</dbReference>
<dbReference type="Pfam" id="PF07635">
    <property type="entry name" value="PSCyt1"/>
    <property type="match status" value="1"/>
</dbReference>
<dbReference type="OrthoDB" id="713772at2"/>
<keyword evidence="4" id="KW-1133">Transmembrane helix</keyword>
<feature type="domain" description="Cytochrome c" evidence="5">
    <location>
        <begin position="182"/>
        <end position="282"/>
    </location>
</feature>
<dbReference type="PANTHER" id="PTHR35889">
    <property type="entry name" value="CYCLOINULO-OLIGOSACCHARIDE FRUCTANOTRANSFERASE-RELATED"/>
    <property type="match status" value="1"/>
</dbReference>
<dbReference type="RefSeq" id="WP_136834014.1">
    <property type="nucleotide sequence ID" value="NZ_SWBQ01000001.1"/>
</dbReference>
<dbReference type="InterPro" id="IPR019251">
    <property type="entry name" value="DUF2231_TM"/>
</dbReference>
<dbReference type="GO" id="GO:0009055">
    <property type="term" value="F:electron transfer activity"/>
    <property type="evidence" value="ECO:0007669"/>
    <property type="project" value="InterPro"/>
</dbReference>